<organism evidence="2 3">
    <name type="scientific">Weissella bombi</name>
    <dbReference type="NCBI Taxonomy" id="1505725"/>
    <lineage>
        <taxon>Bacteria</taxon>
        <taxon>Bacillati</taxon>
        <taxon>Bacillota</taxon>
        <taxon>Bacilli</taxon>
        <taxon>Lactobacillales</taxon>
        <taxon>Lactobacillaceae</taxon>
        <taxon>Weissella</taxon>
    </lineage>
</organism>
<dbReference type="OrthoDB" id="9808735at2"/>
<dbReference type="InterPro" id="IPR050229">
    <property type="entry name" value="GlpE_sulfurtransferase"/>
</dbReference>
<dbReference type="STRING" id="1505725.GA0061074_10631"/>
<evidence type="ECO:0000313" key="2">
    <source>
        <dbReference type="EMBL" id="SCB95746.1"/>
    </source>
</evidence>
<keyword evidence="3" id="KW-1185">Reference proteome</keyword>
<dbReference type="GO" id="GO:0016740">
    <property type="term" value="F:transferase activity"/>
    <property type="evidence" value="ECO:0007669"/>
    <property type="project" value="UniProtKB-KW"/>
</dbReference>
<sequence length="129" mass="14920">MWITLFVIILVWLLWIVGSRIWTNSMLKQSATVLSSEDFESQSHGHDIVDIREPAKFKSKHIFGARNIQYMLLKENHAALRKDKPVFLYDENGQFVARIAKILHKDGYNQVNVLKGGFNTYKGKVKSNQ</sequence>
<reference evidence="3" key="1">
    <citation type="submission" date="2016-08" db="EMBL/GenBank/DDBJ databases">
        <authorList>
            <person name="Varghese N."/>
            <person name="Submissions Spin"/>
        </authorList>
    </citation>
    <scope>NUCLEOTIDE SEQUENCE [LARGE SCALE GENOMIC DNA]</scope>
    <source>
        <strain evidence="3">R-53094</strain>
    </source>
</reference>
<evidence type="ECO:0000313" key="3">
    <source>
        <dbReference type="Proteomes" id="UP000199268"/>
    </source>
</evidence>
<proteinExistence type="predicted"/>
<dbReference type="PROSITE" id="PS50206">
    <property type="entry name" value="RHODANESE_3"/>
    <property type="match status" value="1"/>
</dbReference>
<gene>
    <name evidence="2" type="ORF">GA0061074_10631</name>
</gene>
<dbReference type="Gene3D" id="3.40.250.10">
    <property type="entry name" value="Rhodanese-like domain"/>
    <property type="match status" value="1"/>
</dbReference>
<dbReference type="SMART" id="SM00450">
    <property type="entry name" value="RHOD"/>
    <property type="match status" value="1"/>
</dbReference>
<dbReference type="Pfam" id="PF00581">
    <property type="entry name" value="Rhodanese"/>
    <property type="match status" value="1"/>
</dbReference>
<dbReference type="EMBL" id="FMAO01000006">
    <property type="protein sequence ID" value="SCB95746.1"/>
    <property type="molecule type" value="Genomic_DNA"/>
</dbReference>
<keyword evidence="2" id="KW-0808">Transferase</keyword>
<dbReference type="PANTHER" id="PTHR43031:SF18">
    <property type="entry name" value="RHODANESE-RELATED SULFURTRANSFERASES"/>
    <property type="match status" value="1"/>
</dbReference>
<accession>A0A1C4AML1</accession>
<dbReference type="InterPro" id="IPR001763">
    <property type="entry name" value="Rhodanese-like_dom"/>
</dbReference>
<dbReference type="Proteomes" id="UP000199268">
    <property type="component" value="Unassembled WGS sequence"/>
</dbReference>
<dbReference type="AlphaFoldDB" id="A0A1C4AML1"/>
<dbReference type="RefSeq" id="WP_092462520.1">
    <property type="nucleotide sequence ID" value="NZ_BJEE01000001.1"/>
</dbReference>
<dbReference type="CDD" id="cd00158">
    <property type="entry name" value="RHOD"/>
    <property type="match status" value="1"/>
</dbReference>
<evidence type="ECO:0000259" key="1">
    <source>
        <dbReference type="PROSITE" id="PS50206"/>
    </source>
</evidence>
<feature type="domain" description="Rhodanese" evidence="1">
    <location>
        <begin position="42"/>
        <end position="126"/>
    </location>
</feature>
<protein>
    <submittedName>
        <fullName evidence="2">Rhodanese-related sulfurtransferase</fullName>
    </submittedName>
</protein>
<dbReference type="SUPFAM" id="SSF52821">
    <property type="entry name" value="Rhodanese/Cell cycle control phosphatase"/>
    <property type="match status" value="1"/>
</dbReference>
<dbReference type="InterPro" id="IPR036873">
    <property type="entry name" value="Rhodanese-like_dom_sf"/>
</dbReference>
<name>A0A1C4AML1_9LACO</name>
<dbReference type="PANTHER" id="PTHR43031">
    <property type="entry name" value="FAD-DEPENDENT OXIDOREDUCTASE"/>
    <property type="match status" value="1"/>
</dbReference>